<dbReference type="AlphaFoldDB" id="A0A6N9H3V6"/>
<evidence type="ECO:0000313" key="8">
    <source>
        <dbReference type="Proteomes" id="UP000469215"/>
    </source>
</evidence>
<evidence type="ECO:0000256" key="4">
    <source>
        <dbReference type="ARBA" id="ARBA00022840"/>
    </source>
</evidence>
<keyword evidence="1" id="KW-0808">Transferase</keyword>
<gene>
    <name evidence="7" type="ORF">GSY69_01055</name>
</gene>
<reference evidence="7 8" key="1">
    <citation type="submission" date="2020-01" db="EMBL/GenBank/DDBJ databases">
        <authorList>
            <person name="Deng T."/>
        </authorList>
    </citation>
    <scope>NUCLEOTIDE SEQUENCE [LARGE SCALE GENOMIC DNA]</scope>
    <source>
        <strain evidence="7 8">5221</strain>
    </source>
</reference>
<evidence type="ECO:0000256" key="3">
    <source>
        <dbReference type="ARBA" id="ARBA00022777"/>
    </source>
</evidence>
<dbReference type="InterPro" id="IPR040999">
    <property type="entry name" value="Mak_N_cap"/>
</dbReference>
<evidence type="ECO:0000259" key="6">
    <source>
        <dbReference type="Pfam" id="PF18085"/>
    </source>
</evidence>
<sequence>MAIIYEADLSPTKLEAISRWLPQQAWAGLSDQPQLELVSSYRFDDPAGEVGAEVHLVRAADCPERLIQVPLTYRPAPVPDLEAALVSQMDHSILGRRWIYDGTADPVFAAELLRSIVESDTSADEWVQKDSGEERRDDVAEARGTGAPGVHLGTGPAGAAGGSGPRALPAVQETDGAALIAFDGHRIALFRFPEAAGGDALSAESHALRVRLPEGQGAPAGELLAARLLD</sequence>
<evidence type="ECO:0000256" key="5">
    <source>
        <dbReference type="SAM" id="MobiDB-lite"/>
    </source>
</evidence>
<name>A0A6N9H3V6_9MICO</name>
<feature type="compositionally biased region" description="Gly residues" evidence="5">
    <location>
        <begin position="155"/>
        <end position="164"/>
    </location>
</feature>
<organism evidence="7 8">
    <name type="scientific">Brevibacterium rongguiense</name>
    <dbReference type="NCBI Taxonomy" id="2695267"/>
    <lineage>
        <taxon>Bacteria</taxon>
        <taxon>Bacillati</taxon>
        <taxon>Actinomycetota</taxon>
        <taxon>Actinomycetes</taxon>
        <taxon>Micrococcales</taxon>
        <taxon>Brevibacteriaceae</taxon>
        <taxon>Brevibacterium</taxon>
    </lineage>
</organism>
<accession>A0A6N9H3V6</accession>
<keyword evidence="4" id="KW-0067">ATP-binding</keyword>
<protein>
    <recommendedName>
        <fullName evidence="6">Maltokinase N-terminal cap domain-containing protein</fullName>
    </recommendedName>
</protein>
<dbReference type="GO" id="GO:0005524">
    <property type="term" value="F:ATP binding"/>
    <property type="evidence" value="ECO:0007669"/>
    <property type="project" value="UniProtKB-KW"/>
</dbReference>
<feature type="domain" description="Maltokinase N-terminal cap" evidence="6">
    <location>
        <begin position="20"/>
        <end position="105"/>
    </location>
</feature>
<feature type="compositionally biased region" description="Basic and acidic residues" evidence="5">
    <location>
        <begin position="126"/>
        <end position="141"/>
    </location>
</feature>
<evidence type="ECO:0000256" key="1">
    <source>
        <dbReference type="ARBA" id="ARBA00022679"/>
    </source>
</evidence>
<keyword evidence="2" id="KW-0547">Nucleotide-binding</keyword>
<dbReference type="RefSeq" id="WP_160952069.1">
    <property type="nucleotide sequence ID" value="NZ_WWEQ01000003.1"/>
</dbReference>
<proteinExistence type="predicted"/>
<dbReference type="EMBL" id="WWEQ01000003">
    <property type="protein sequence ID" value="MYM18603.1"/>
    <property type="molecule type" value="Genomic_DNA"/>
</dbReference>
<keyword evidence="3" id="KW-0418">Kinase</keyword>
<feature type="region of interest" description="Disordered" evidence="5">
    <location>
        <begin position="123"/>
        <end position="169"/>
    </location>
</feature>
<evidence type="ECO:0000256" key="2">
    <source>
        <dbReference type="ARBA" id="ARBA00022741"/>
    </source>
</evidence>
<keyword evidence="8" id="KW-1185">Reference proteome</keyword>
<dbReference type="GO" id="GO:0016301">
    <property type="term" value="F:kinase activity"/>
    <property type="evidence" value="ECO:0007669"/>
    <property type="project" value="UniProtKB-KW"/>
</dbReference>
<evidence type="ECO:0000313" key="7">
    <source>
        <dbReference type="EMBL" id="MYM18603.1"/>
    </source>
</evidence>
<comment type="caution">
    <text evidence="7">The sequence shown here is derived from an EMBL/GenBank/DDBJ whole genome shotgun (WGS) entry which is preliminary data.</text>
</comment>
<dbReference type="Proteomes" id="UP000469215">
    <property type="component" value="Unassembled WGS sequence"/>
</dbReference>
<dbReference type="Pfam" id="PF18085">
    <property type="entry name" value="Mak_N_cap"/>
    <property type="match status" value="1"/>
</dbReference>